<evidence type="ECO:0000256" key="1">
    <source>
        <dbReference type="ARBA" id="ARBA00022741"/>
    </source>
</evidence>
<comment type="caution">
    <text evidence="4">The sequence shown here is derived from an EMBL/GenBank/DDBJ whole genome shotgun (WGS) entry which is preliminary data.</text>
</comment>
<evidence type="ECO:0000313" key="5">
    <source>
        <dbReference type="Proteomes" id="UP000294929"/>
    </source>
</evidence>
<gene>
    <name evidence="4" type="ORF">EUA03_01865</name>
</gene>
<dbReference type="Proteomes" id="UP000294929">
    <property type="component" value="Unassembled WGS sequence"/>
</dbReference>
<dbReference type="Pfam" id="PF13191">
    <property type="entry name" value="AAA_16"/>
    <property type="match status" value="1"/>
</dbReference>
<sequence length="926" mass="97815">MWITGGGVVAEPCQQRSAAPPPELVGRGEQLSRLMAAIGDTPRGHAVVVSGAAGSGKTALLDVACRHACDIGFRVVSIAGTPGESDTPFAGVHQLIHALGYWSDEAEPYHRIIDAALRSPSGEQLDVVRVAMALLGLLDAVERQQSVLVCIDDGQWLDAPSRNAMMFAARRSAGRSLTVVLATPATAGKVFGGDGRAVEIELSPLARSDAAMLLDRQPGVPRGLRREQVLTAAAGNPAAVIAFAETAAAGGLSVGPAAEPLALPAAGLGIYSRRVALLPGPTRAALLVLAAASDQDLWQLMPAVLADPQTLAPAEVAGIIRVEPSGVRFLDPLLRSAAYHRAPAAARSAAHLRLADALVALPHRQVWHRAQAALKPDDALAAQLAATCDEVLRRDGYLAAAVTMQRAAMLTTDAGEHARHLVRAAPLARNAGDPRWAAALSRCALNGVDDLISRVRAHTELGSARCWDADSQPVLDMLLDSAGLAVDVAPAIAWASLRVAATVTFIADDAAGRCGVMRLLRQLEDAEPPTGVAALADQMWIRTATDPHLAHLQLPEIIGLAGRAGDAIELTAVGAAAWLSGQPDLAVRCLRGAHTGMLAPRFGGLASTALCWAFIESGRWDEAVDAAAAMSCSASVADVPVVARIADLVIATVAARRGQLATSRERLRSAAELADFRDRPALAAWIHHVAGSIALADNQNTTAYAELVELFDESGLPLHAYASYLALADYAEAAVLTGRIHQARAHLSRIVGHLPGSVAPRLTQLVAHADAVLNPDTAGARYLEALADPAGNRWPFERARLHISYAGWLRRHRRRRDCQHQLAAALTVMQDLGAAPWVDLCTRELRAAGVRPQSSSVQTGTLSSQEHNVVYLVSEGYTNPQIATILNLSVRTVSNHLYRSFPKLGVTSRHQIHDVARPATWTSDRP</sequence>
<dbReference type="GO" id="GO:0005524">
    <property type="term" value="F:ATP binding"/>
    <property type="evidence" value="ECO:0007669"/>
    <property type="project" value="UniProtKB-KW"/>
</dbReference>
<proteinExistence type="predicted"/>
<dbReference type="EMBL" id="SDLO01000001">
    <property type="protein sequence ID" value="TDK93861.1"/>
    <property type="molecule type" value="Genomic_DNA"/>
</dbReference>
<dbReference type="PANTHER" id="PTHR16305">
    <property type="entry name" value="TESTICULAR SOLUBLE ADENYLYL CYCLASE"/>
    <property type="match status" value="1"/>
</dbReference>
<evidence type="ECO:0000256" key="2">
    <source>
        <dbReference type="ARBA" id="ARBA00022840"/>
    </source>
</evidence>
<dbReference type="PROSITE" id="PS50043">
    <property type="entry name" value="HTH_LUXR_2"/>
    <property type="match status" value="1"/>
</dbReference>
<evidence type="ECO:0000259" key="3">
    <source>
        <dbReference type="PROSITE" id="PS50043"/>
    </source>
</evidence>
<dbReference type="Pfam" id="PF00196">
    <property type="entry name" value="GerE"/>
    <property type="match status" value="1"/>
</dbReference>
<dbReference type="SMART" id="SM00421">
    <property type="entry name" value="HTH_LUXR"/>
    <property type="match status" value="1"/>
</dbReference>
<accession>A0A4R5WQT0</accession>
<dbReference type="InterPro" id="IPR041664">
    <property type="entry name" value="AAA_16"/>
</dbReference>
<evidence type="ECO:0000313" key="4">
    <source>
        <dbReference type="EMBL" id="TDK93861.1"/>
    </source>
</evidence>
<dbReference type="AlphaFoldDB" id="A0A4R5WQT0"/>
<dbReference type="GO" id="GO:0004016">
    <property type="term" value="F:adenylate cyclase activity"/>
    <property type="evidence" value="ECO:0007669"/>
    <property type="project" value="TreeGrafter"/>
</dbReference>
<dbReference type="SUPFAM" id="SSF52540">
    <property type="entry name" value="P-loop containing nucleoside triphosphate hydrolases"/>
    <property type="match status" value="1"/>
</dbReference>
<keyword evidence="1" id="KW-0547">Nucleotide-binding</keyword>
<reference evidence="4 5" key="1">
    <citation type="submission" date="2019-01" db="EMBL/GenBank/DDBJ databases">
        <title>High-quality-draft genome sequences of five non-tuberculosis mycobacteriaceae isolated from a nosocomial environment.</title>
        <authorList>
            <person name="Tiago I."/>
            <person name="Alarico S."/>
            <person name="Pereira S.G."/>
            <person name="Coelho C."/>
            <person name="Maranha A."/>
            <person name="Empadinhas N."/>
        </authorList>
    </citation>
    <scope>NUCLEOTIDE SEQUENCE [LARGE SCALE GENOMIC DNA]</scope>
    <source>
        <strain evidence="4 5">24AIII</strain>
    </source>
</reference>
<dbReference type="PROSITE" id="PS00622">
    <property type="entry name" value="HTH_LUXR_1"/>
    <property type="match status" value="1"/>
</dbReference>
<dbReference type="GO" id="GO:0003677">
    <property type="term" value="F:DNA binding"/>
    <property type="evidence" value="ECO:0007669"/>
    <property type="project" value="InterPro"/>
</dbReference>
<feature type="domain" description="HTH luxR-type" evidence="3">
    <location>
        <begin position="855"/>
        <end position="920"/>
    </location>
</feature>
<dbReference type="SUPFAM" id="SSF46894">
    <property type="entry name" value="C-terminal effector domain of the bipartite response regulators"/>
    <property type="match status" value="1"/>
</dbReference>
<dbReference type="InterPro" id="IPR027417">
    <property type="entry name" value="P-loop_NTPase"/>
</dbReference>
<dbReference type="Gene3D" id="1.10.10.10">
    <property type="entry name" value="Winged helix-like DNA-binding domain superfamily/Winged helix DNA-binding domain"/>
    <property type="match status" value="1"/>
</dbReference>
<keyword evidence="2" id="KW-0067">ATP-binding</keyword>
<dbReference type="GO" id="GO:0006355">
    <property type="term" value="P:regulation of DNA-templated transcription"/>
    <property type="evidence" value="ECO:0007669"/>
    <property type="project" value="InterPro"/>
</dbReference>
<protein>
    <submittedName>
        <fullName evidence="4">Helix-turn-helix transcriptional regulator</fullName>
    </submittedName>
</protein>
<organism evidence="4 5">
    <name type="scientific">Mycolicibacterium mucogenicum</name>
    <name type="common">Mycobacterium mucogenicum</name>
    <dbReference type="NCBI Taxonomy" id="56689"/>
    <lineage>
        <taxon>Bacteria</taxon>
        <taxon>Bacillati</taxon>
        <taxon>Actinomycetota</taxon>
        <taxon>Actinomycetes</taxon>
        <taxon>Mycobacteriales</taxon>
        <taxon>Mycobacteriaceae</taxon>
        <taxon>Mycolicibacterium</taxon>
    </lineage>
</organism>
<dbReference type="PANTHER" id="PTHR16305:SF35">
    <property type="entry name" value="TRANSCRIPTIONAL ACTIVATOR DOMAIN"/>
    <property type="match status" value="1"/>
</dbReference>
<dbReference type="PRINTS" id="PR00038">
    <property type="entry name" value="HTHLUXR"/>
</dbReference>
<dbReference type="Gene3D" id="3.40.50.300">
    <property type="entry name" value="P-loop containing nucleotide triphosphate hydrolases"/>
    <property type="match status" value="1"/>
</dbReference>
<dbReference type="CDD" id="cd06170">
    <property type="entry name" value="LuxR_C_like"/>
    <property type="match status" value="1"/>
</dbReference>
<dbReference type="InterPro" id="IPR000792">
    <property type="entry name" value="Tscrpt_reg_LuxR_C"/>
</dbReference>
<dbReference type="InterPro" id="IPR016032">
    <property type="entry name" value="Sig_transdc_resp-reg_C-effctor"/>
</dbReference>
<dbReference type="GO" id="GO:0005737">
    <property type="term" value="C:cytoplasm"/>
    <property type="evidence" value="ECO:0007669"/>
    <property type="project" value="TreeGrafter"/>
</dbReference>
<name>A0A4R5WQT0_MYCMU</name>
<dbReference type="InterPro" id="IPR036388">
    <property type="entry name" value="WH-like_DNA-bd_sf"/>
</dbReference>